<organism evidence="2 3">
    <name type="scientific">Marasmius tenuissimus</name>
    <dbReference type="NCBI Taxonomy" id="585030"/>
    <lineage>
        <taxon>Eukaryota</taxon>
        <taxon>Fungi</taxon>
        <taxon>Dikarya</taxon>
        <taxon>Basidiomycota</taxon>
        <taxon>Agaricomycotina</taxon>
        <taxon>Agaricomycetes</taxon>
        <taxon>Agaricomycetidae</taxon>
        <taxon>Agaricales</taxon>
        <taxon>Marasmiineae</taxon>
        <taxon>Marasmiaceae</taxon>
        <taxon>Marasmius</taxon>
    </lineage>
</organism>
<proteinExistence type="predicted"/>
<evidence type="ECO:0000256" key="1">
    <source>
        <dbReference type="SAM" id="MobiDB-lite"/>
    </source>
</evidence>
<reference evidence="2 3" key="1">
    <citation type="submission" date="2024-05" db="EMBL/GenBank/DDBJ databases">
        <title>A draft genome resource for the thread blight pathogen Marasmius tenuissimus strain MS-2.</title>
        <authorList>
            <person name="Yulfo-Soto G.E."/>
            <person name="Baruah I.K."/>
            <person name="Amoako-Attah I."/>
            <person name="Bukari Y."/>
            <person name="Meinhardt L.W."/>
            <person name="Bailey B.A."/>
            <person name="Cohen S.P."/>
        </authorList>
    </citation>
    <scope>NUCLEOTIDE SEQUENCE [LARGE SCALE GENOMIC DNA]</scope>
    <source>
        <strain evidence="2 3">MS-2</strain>
    </source>
</reference>
<sequence>MNANQVHVIQDIAEPPQPELGESHTKHSGRSEPPASHHAVAIPLARACLPAISQFQLPSNTFRCKRFIQFARSRTRNKEYLDALKTVERLLALMEVALRNFHKSLGSGDVDDGQPEPDCTLEASRELSLELTDRFRETTFNVVKVWDDSDASSTSSDSWPFTTPADTYTSSDSEPSTPYIGPMNGDWKWIADLIMLLWETLEGGKCDSIINPSRNSWSRFMEARYSDWLAGGDLSLALGEVSEHRSTDLADVSSDIQIIATSSIRSSATQPSILLDT</sequence>
<feature type="compositionally biased region" description="Polar residues" evidence="1">
    <location>
        <begin position="159"/>
        <end position="175"/>
    </location>
</feature>
<accession>A0ABR2Z9V4</accession>
<dbReference type="Proteomes" id="UP001437256">
    <property type="component" value="Unassembled WGS sequence"/>
</dbReference>
<name>A0ABR2Z9V4_9AGAR</name>
<keyword evidence="3" id="KW-1185">Reference proteome</keyword>
<protein>
    <submittedName>
        <fullName evidence="2">Uncharacterized protein</fullName>
    </submittedName>
</protein>
<comment type="caution">
    <text evidence="2">The sequence shown here is derived from an EMBL/GenBank/DDBJ whole genome shotgun (WGS) entry which is preliminary data.</text>
</comment>
<evidence type="ECO:0000313" key="3">
    <source>
        <dbReference type="Proteomes" id="UP001437256"/>
    </source>
</evidence>
<feature type="region of interest" description="Disordered" evidence="1">
    <location>
        <begin position="1"/>
        <end position="37"/>
    </location>
</feature>
<gene>
    <name evidence="2" type="ORF">AAF712_015654</name>
</gene>
<feature type="region of interest" description="Disordered" evidence="1">
    <location>
        <begin position="149"/>
        <end position="175"/>
    </location>
</feature>
<evidence type="ECO:0000313" key="2">
    <source>
        <dbReference type="EMBL" id="KAL0057689.1"/>
    </source>
</evidence>
<dbReference type="EMBL" id="JBBXMP010000460">
    <property type="protein sequence ID" value="KAL0057689.1"/>
    <property type="molecule type" value="Genomic_DNA"/>
</dbReference>